<gene>
    <name evidence="1" type="ORF">HG543_30670</name>
</gene>
<dbReference type="RefSeq" id="WP_169348439.1">
    <property type="nucleotide sequence ID" value="NZ_JABBJJ010000172.1"/>
</dbReference>
<comment type="caution">
    <text evidence="1">The sequence shown here is derived from an EMBL/GenBank/DDBJ whole genome shotgun (WGS) entry which is preliminary data.</text>
</comment>
<evidence type="ECO:0000313" key="1">
    <source>
        <dbReference type="EMBL" id="NMO19200.1"/>
    </source>
</evidence>
<sequence>MSIMVPAYVVYGVQYEYRGKEVFRHQLFFENLLPAMRGPAAVMARRIESTFGISALSRDVLATPIPLIVQLNQPPHTTLFHALFTNAPANVP</sequence>
<protein>
    <submittedName>
        <fullName evidence="1">Uncharacterized protein</fullName>
    </submittedName>
</protein>
<dbReference type="Proteomes" id="UP000518300">
    <property type="component" value="Unassembled WGS sequence"/>
</dbReference>
<reference evidence="1 2" key="1">
    <citation type="submission" date="2020-04" db="EMBL/GenBank/DDBJ databases">
        <title>Draft genome of Pyxidicoccus fallax type strain.</title>
        <authorList>
            <person name="Whitworth D.E."/>
        </authorList>
    </citation>
    <scope>NUCLEOTIDE SEQUENCE [LARGE SCALE GENOMIC DNA]</scope>
    <source>
        <strain evidence="1 2">DSM 14698</strain>
    </source>
</reference>
<keyword evidence="2" id="KW-1185">Reference proteome</keyword>
<proteinExistence type="predicted"/>
<name>A0A848LNF3_9BACT</name>
<evidence type="ECO:0000313" key="2">
    <source>
        <dbReference type="Proteomes" id="UP000518300"/>
    </source>
</evidence>
<organism evidence="1 2">
    <name type="scientific">Pyxidicoccus fallax</name>
    <dbReference type="NCBI Taxonomy" id="394095"/>
    <lineage>
        <taxon>Bacteria</taxon>
        <taxon>Pseudomonadati</taxon>
        <taxon>Myxococcota</taxon>
        <taxon>Myxococcia</taxon>
        <taxon>Myxococcales</taxon>
        <taxon>Cystobacterineae</taxon>
        <taxon>Myxococcaceae</taxon>
        <taxon>Pyxidicoccus</taxon>
    </lineage>
</organism>
<dbReference type="AlphaFoldDB" id="A0A848LNF3"/>
<dbReference type="EMBL" id="JABBJJ010000172">
    <property type="protein sequence ID" value="NMO19200.1"/>
    <property type="molecule type" value="Genomic_DNA"/>
</dbReference>
<accession>A0A848LNF3</accession>